<dbReference type="FunFam" id="3.40.309.10:FF:000018">
    <property type="entry name" value="Alpha-aminoadipic semialdehyde dehydrogenase"/>
    <property type="match status" value="1"/>
</dbReference>
<protein>
    <recommendedName>
        <fullName evidence="5">aldehyde dehydrogenase (NAD(+))</fullName>
        <ecNumber evidence="5">1.2.1.3</ecNumber>
    </recommendedName>
</protein>
<comment type="similarity">
    <text evidence="1 7">Belongs to the aldehyde dehydrogenase family.</text>
</comment>
<dbReference type="EMBL" id="HBHK01012122">
    <property type="protein sequence ID" value="CAD9682310.1"/>
    <property type="molecule type" value="Transcribed_RNA"/>
</dbReference>
<dbReference type="GO" id="GO:0004029">
    <property type="term" value="F:aldehyde dehydrogenase (NAD+) activity"/>
    <property type="evidence" value="ECO:0007669"/>
    <property type="project" value="UniProtKB-EC"/>
</dbReference>
<organism evidence="9">
    <name type="scientific">Mucochytrium quahogii</name>
    <dbReference type="NCBI Taxonomy" id="96639"/>
    <lineage>
        <taxon>Eukaryota</taxon>
        <taxon>Sar</taxon>
        <taxon>Stramenopiles</taxon>
        <taxon>Bigyra</taxon>
        <taxon>Labyrinthulomycetes</taxon>
        <taxon>Thraustochytrida</taxon>
        <taxon>Thraustochytriidae</taxon>
        <taxon>Mucochytrium</taxon>
    </lineage>
</organism>
<evidence type="ECO:0000256" key="3">
    <source>
        <dbReference type="ARBA" id="ARBA00023002"/>
    </source>
</evidence>
<dbReference type="Pfam" id="PF00171">
    <property type="entry name" value="Aldedh"/>
    <property type="match status" value="1"/>
</dbReference>
<evidence type="ECO:0000256" key="5">
    <source>
        <dbReference type="ARBA" id="ARBA00024226"/>
    </source>
</evidence>
<gene>
    <name evidence="9" type="ORF">QSP1433_LOCUS7648</name>
</gene>
<dbReference type="InterPro" id="IPR015590">
    <property type="entry name" value="Aldehyde_DH_dom"/>
</dbReference>
<keyword evidence="4" id="KW-0520">NAD</keyword>
<dbReference type="PANTHER" id="PTHR43521:SF1">
    <property type="entry name" value="ALPHA-AMINOADIPIC SEMIALDEHYDE DEHYDROGENASE"/>
    <property type="match status" value="1"/>
</dbReference>
<accession>A0A7S2RVX6</accession>
<dbReference type="InterPro" id="IPR016162">
    <property type="entry name" value="Ald_DH_N"/>
</dbReference>
<comment type="subunit">
    <text evidence="2">Homotetramer.</text>
</comment>
<reference evidence="9" key="1">
    <citation type="submission" date="2021-01" db="EMBL/GenBank/DDBJ databases">
        <authorList>
            <person name="Corre E."/>
            <person name="Pelletier E."/>
            <person name="Niang G."/>
            <person name="Scheremetjew M."/>
            <person name="Finn R."/>
            <person name="Kale V."/>
            <person name="Holt S."/>
            <person name="Cochrane G."/>
            <person name="Meng A."/>
            <person name="Brown T."/>
            <person name="Cohen L."/>
        </authorList>
    </citation>
    <scope>NUCLEOTIDE SEQUENCE</scope>
    <source>
        <strain evidence="9">NY070348D</strain>
    </source>
</reference>
<name>A0A7S2RVX6_9STRA</name>
<proteinExistence type="inferred from homology"/>
<evidence type="ECO:0000256" key="6">
    <source>
        <dbReference type="PROSITE-ProRule" id="PRU10007"/>
    </source>
</evidence>
<evidence type="ECO:0000256" key="2">
    <source>
        <dbReference type="ARBA" id="ARBA00011881"/>
    </source>
</evidence>
<feature type="active site" evidence="6">
    <location>
        <position position="289"/>
    </location>
</feature>
<dbReference type="EC" id="1.2.1.3" evidence="5"/>
<evidence type="ECO:0000256" key="1">
    <source>
        <dbReference type="ARBA" id="ARBA00009986"/>
    </source>
</evidence>
<dbReference type="Gene3D" id="3.40.605.10">
    <property type="entry name" value="Aldehyde Dehydrogenase, Chain A, domain 1"/>
    <property type="match status" value="1"/>
</dbReference>
<dbReference type="SUPFAM" id="SSF53720">
    <property type="entry name" value="ALDH-like"/>
    <property type="match status" value="1"/>
</dbReference>
<evidence type="ECO:0000256" key="4">
    <source>
        <dbReference type="ARBA" id="ARBA00023027"/>
    </source>
</evidence>
<dbReference type="Gene3D" id="3.40.309.10">
    <property type="entry name" value="Aldehyde Dehydrogenase, Chain A, domain 2"/>
    <property type="match status" value="1"/>
</dbReference>
<dbReference type="PANTHER" id="PTHR43521">
    <property type="entry name" value="ALPHA-AMINOADIPIC SEMIALDEHYDE DEHYDROGENASE"/>
    <property type="match status" value="1"/>
</dbReference>
<keyword evidence="3 7" id="KW-0560">Oxidoreductase</keyword>
<dbReference type="CDD" id="cd07130">
    <property type="entry name" value="ALDH_F7_AASADH"/>
    <property type="match status" value="1"/>
</dbReference>
<dbReference type="InterPro" id="IPR029510">
    <property type="entry name" value="Ald_DH_CS_GLU"/>
</dbReference>
<evidence type="ECO:0000259" key="8">
    <source>
        <dbReference type="Pfam" id="PF00171"/>
    </source>
</evidence>
<feature type="domain" description="Aldehyde dehydrogenase" evidence="8">
    <location>
        <begin position="58"/>
        <end position="519"/>
    </location>
</feature>
<sequence>MMLTTIRTRLAAQGAGLRYMSSAGAWDSRSVLEELGLHGDLNDGVFDGKTWGGNGPVQDCVNPSTGEIMARVKMGDRSDYDRCVANAVAAQEEWQLTPAPKRGDVIRQIGNALRDKREALGALLSLEMGKIHAEGIGEVQEYIDVCDLAAGMSRQLPGQALPSERSEHVLMETWQPLGTIGIITAFNFPHAVCGWNSAISLICGNTQLLKGAESASLITIATQKIMTKVFEENGIHPAVATLCQGEGKVVGEAMLHDTNVDLVSFTGSTQVGRHANEVVNSRFGKAILELGGNNAIAVMPSANIEVALRSVVFAAAGTCGQRCTSLRRLLLHSDVYDQFVPRLVDAYEKLPYGNPLDPKTLVGPLHTPQGVELFEKTVQDALAQGGKLLAGGVRVDPSELPSAELANGNFVKPAIIEIDANAPIVQEERFIPVMYVCRVDSLDSAIQINNQVDQGLSSALFSTDMREVFKWLGPRGSDTGIININTSCSGAEIGGAFGGNKHTGGGRESGSDSWKQYMRRGTCTINFGDSLPLAQGIEF</sequence>
<dbReference type="InterPro" id="IPR044638">
    <property type="entry name" value="ALDH7A1-like"/>
</dbReference>
<dbReference type="AlphaFoldDB" id="A0A7S2RVX6"/>
<dbReference type="InterPro" id="IPR016163">
    <property type="entry name" value="Ald_DH_C"/>
</dbReference>
<dbReference type="PROSITE" id="PS00687">
    <property type="entry name" value="ALDEHYDE_DEHYDR_GLU"/>
    <property type="match status" value="1"/>
</dbReference>
<evidence type="ECO:0000256" key="7">
    <source>
        <dbReference type="RuleBase" id="RU003345"/>
    </source>
</evidence>
<dbReference type="InterPro" id="IPR016161">
    <property type="entry name" value="Ald_DH/histidinol_DH"/>
</dbReference>
<evidence type="ECO:0000313" key="9">
    <source>
        <dbReference type="EMBL" id="CAD9682310.1"/>
    </source>
</evidence>